<feature type="domain" description="TonB-dependent receptor-like beta-barrel" evidence="12">
    <location>
        <begin position="325"/>
        <end position="777"/>
    </location>
</feature>
<keyword evidence="6 11" id="KW-0798">TonB box</keyword>
<dbReference type="Pfam" id="PF07715">
    <property type="entry name" value="Plug"/>
    <property type="match status" value="1"/>
</dbReference>
<evidence type="ECO:0000256" key="8">
    <source>
        <dbReference type="ARBA" id="ARBA00023170"/>
    </source>
</evidence>
<dbReference type="PANTHER" id="PTHR30069:SF29">
    <property type="entry name" value="HEMOGLOBIN AND HEMOGLOBIN-HAPTOGLOBIN-BINDING PROTEIN 1-RELATED"/>
    <property type="match status" value="1"/>
</dbReference>
<dbReference type="SUPFAM" id="SSF56935">
    <property type="entry name" value="Porins"/>
    <property type="match status" value="1"/>
</dbReference>
<gene>
    <name evidence="14" type="ORF">CRP01_25170</name>
</gene>
<dbReference type="SUPFAM" id="SSF49464">
    <property type="entry name" value="Carboxypeptidase regulatory domain-like"/>
    <property type="match status" value="1"/>
</dbReference>
<evidence type="ECO:0000313" key="15">
    <source>
        <dbReference type="Proteomes" id="UP000223913"/>
    </source>
</evidence>
<dbReference type="GO" id="GO:0009279">
    <property type="term" value="C:cell outer membrane"/>
    <property type="evidence" value="ECO:0007669"/>
    <property type="project" value="UniProtKB-SubCell"/>
</dbReference>
<keyword evidence="3 10" id="KW-1134">Transmembrane beta strand</keyword>
<evidence type="ECO:0000256" key="6">
    <source>
        <dbReference type="ARBA" id="ARBA00023077"/>
    </source>
</evidence>
<dbReference type="InterPro" id="IPR000531">
    <property type="entry name" value="Beta-barrel_TonB"/>
</dbReference>
<dbReference type="RefSeq" id="WP_099152873.1">
    <property type="nucleotide sequence ID" value="NZ_PDUD01000029.1"/>
</dbReference>
<evidence type="ECO:0000256" key="3">
    <source>
        <dbReference type="ARBA" id="ARBA00022452"/>
    </source>
</evidence>
<comment type="caution">
    <text evidence="14">The sequence shown here is derived from an EMBL/GenBank/DDBJ whole genome shotgun (WGS) entry which is preliminary data.</text>
</comment>
<evidence type="ECO:0000256" key="9">
    <source>
        <dbReference type="ARBA" id="ARBA00023237"/>
    </source>
</evidence>
<dbReference type="PROSITE" id="PS52016">
    <property type="entry name" value="TONB_DEPENDENT_REC_3"/>
    <property type="match status" value="1"/>
</dbReference>
<dbReference type="InterPro" id="IPR039426">
    <property type="entry name" value="TonB-dep_rcpt-like"/>
</dbReference>
<keyword evidence="4 10" id="KW-0812">Transmembrane</keyword>
<dbReference type="GO" id="GO:0044718">
    <property type="term" value="P:siderophore transmembrane transport"/>
    <property type="evidence" value="ECO:0007669"/>
    <property type="project" value="TreeGrafter"/>
</dbReference>
<dbReference type="InterPro" id="IPR037066">
    <property type="entry name" value="Plug_dom_sf"/>
</dbReference>
<sequence>MLPNTAVISRCDQSGRRLLLGLLLWFCGLLPLAGQVVPDTLTIGTEEMANGSKTAVLRGRITNPGSGEKLLGATVYSRTLELGTVTNDSGRYALILPVGLHEVVFRSVGMEEKVKVIYLYTDGVLDIGLEDRSFSLEEIVIKAQPSNQNVVDVRSGVVSLTAEDVRELPTLLGELDVLKNLVSLPGVSTIGEGAGGINVRGGKVDQNLVLFGNAQLFNTSHALGLFSVFNPDVIENFTLYKGSVPAQYGGRTSSVLDVDIKRGDFDQFKIKMGIGAVTSRALVEGPIAKGKTSYLIGGRASYAGWILKSLKQPDIRNSKANFYDLTGKISHRFSPNNTLSFSYYSSYDFFQYSRQFGYQWRTMATTLEWSAILNEHFSSRSTATLGDYKSLLFEPFGVTAFEYQNGQQYLQLKQNFIWNAGEKHLFNFGAEGVRYKNLPDRLDPRGERSNVLSETISREIGQELAFYINDDFEISPKLALSAGLRFSMFQSLGPDRVFRYREGAPLTELNIVDTVSYQRGEVIRRYSGWEPRFSLRYRLGENSSLKLSYNRMRQYIHLISNTTASTPVDVWQLSTDYIPPQISDNYSLGFFRNFKDNTIETSMEVFYRDIQNLVDYKDFARLLLNEHLETDLISGTGKAYGFEVLAKRNEGRLTGWVSYTHSRSLLQAKGPTKESTINNGAWYPSSFDKPHDFTLSAKYELSYDFFWGVNFTYSTGRPITAIISSYEQNNVIIPHYSERNAYRIPDYYRLDMSLTINGKRLVSRRYRESFTISVYNLLARKNAFSVYYQQFGNKFFPSPTKLSVLGTLIPAISYTFSY</sequence>
<evidence type="ECO:0000256" key="2">
    <source>
        <dbReference type="ARBA" id="ARBA00022448"/>
    </source>
</evidence>
<protein>
    <recommendedName>
        <fullName evidence="16">TonB-dependent receptor</fullName>
    </recommendedName>
</protein>
<dbReference type="GO" id="GO:0015344">
    <property type="term" value="F:siderophore uptake transmembrane transporter activity"/>
    <property type="evidence" value="ECO:0007669"/>
    <property type="project" value="TreeGrafter"/>
</dbReference>
<evidence type="ECO:0000256" key="5">
    <source>
        <dbReference type="ARBA" id="ARBA00022729"/>
    </source>
</evidence>
<evidence type="ECO:0000259" key="12">
    <source>
        <dbReference type="Pfam" id="PF00593"/>
    </source>
</evidence>
<keyword evidence="2 10" id="KW-0813">Transport</keyword>
<organism evidence="14 15">
    <name type="scientific">Flavilitoribacter nigricans (strain ATCC 23147 / DSM 23189 / NBRC 102662 / NCIMB 1420 / SS-2)</name>
    <name type="common">Lewinella nigricans</name>
    <dbReference type="NCBI Taxonomy" id="1122177"/>
    <lineage>
        <taxon>Bacteria</taxon>
        <taxon>Pseudomonadati</taxon>
        <taxon>Bacteroidota</taxon>
        <taxon>Saprospiria</taxon>
        <taxon>Saprospirales</taxon>
        <taxon>Lewinellaceae</taxon>
        <taxon>Flavilitoribacter</taxon>
    </lineage>
</organism>
<comment type="subcellular location">
    <subcellularLocation>
        <location evidence="1 10">Cell outer membrane</location>
        <topology evidence="1 10">Multi-pass membrane protein</topology>
    </subcellularLocation>
</comment>
<accession>A0A2D0N621</accession>
<dbReference type="InterPro" id="IPR008969">
    <property type="entry name" value="CarboxyPept-like_regulatory"/>
</dbReference>
<evidence type="ECO:0000256" key="1">
    <source>
        <dbReference type="ARBA" id="ARBA00004571"/>
    </source>
</evidence>
<keyword evidence="8" id="KW-0675">Receptor</keyword>
<proteinExistence type="inferred from homology"/>
<evidence type="ECO:0000256" key="11">
    <source>
        <dbReference type="RuleBase" id="RU003357"/>
    </source>
</evidence>
<dbReference type="PANTHER" id="PTHR30069">
    <property type="entry name" value="TONB-DEPENDENT OUTER MEMBRANE RECEPTOR"/>
    <property type="match status" value="1"/>
</dbReference>
<name>A0A2D0N621_FLAN2</name>
<evidence type="ECO:0000256" key="10">
    <source>
        <dbReference type="PROSITE-ProRule" id="PRU01360"/>
    </source>
</evidence>
<evidence type="ECO:0008006" key="16">
    <source>
        <dbReference type="Google" id="ProtNLM"/>
    </source>
</evidence>
<dbReference type="Proteomes" id="UP000223913">
    <property type="component" value="Unassembled WGS sequence"/>
</dbReference>
<evidence type="ECO:0000256" key="4">
    <source>
        <dbReference type="ARBA" id="ARBA00022692"/>
    </source>
</evidence>
<keyword evidence="7 10" id="KW-0472">Membrane</keyword>
<dbReference type="OrthoDB" id="9758870at2"/>
<comment type="similarity">
    <text evidence="10 11">Belongs to the TonB-dependent receptor family.</text>
</comment>
<reference evidence="14 15" key="1">
    <citation type="submission" date="2017-10" db="EMBL/GenBank/DDBJ databases">
        <title>The draft genome sequence of Lewinella nigricans NBRC 102662.</title>
        <authorList>
            <person name="Wang K."/>
        </authorList>
    </citation>
    <scope>NUCLEOTIDE SEQUENCE [LARGE SCALE GENOMIC DNA]</scope>
    <source>
        <strain evidence="14 15">NBRC 102662</strain>
    </source>
</reference>
<dbReference type="Pfam" id="PF13715">
    <property type="entry name" value="CarbopepD_reg_2"/>
    <property type="match status" value="1"/>
</dbReference>
<keyword evidence="5" id="KW-0732">Signal</keyword>
<feature type="domain" description="TonB-dependent receptor plug" evidence="13">
    <location>
        <begin position="157"/>
        <end position="252"/>
    </location>
</feature>
<evidence type="ECO:0000256" key="7">
    <source>
        <dbReference type="ARBA" id="ARBA00023136"/>
    </source>
</evidence>
<dbReference type="Gene3D" id="2.40.170.20">
    <property type="entry name" value="TonB-dependent receptor, beta-barrel domain"/>
    <property type="match status" value="1"/>
</dbReference>
<dbReference type="EMBL" id="PDUD01000029">
    <property type="protein sequence ID" value="PHN03840.1"/>
    <property type="molecule type" value="Genomic_DNA"/>
</dbReference>
<dbReference type="InterPro" id="IPR012910">
    <property type="entry name" value="Plug_dom"/>
</dbReference>
<dbReference type="Gene3D" id="2.170.130.10">
    <property type="entry name" value="TonB-dependent receptor, plug domain"/>
    <property type="match status" value="1"/>
</dbReference>
<evidence type="ECO:0000313" key="14">
    <source>
        <dbReference type="EMBL" id="PHN03840.1"/>
    </source>
</evidence>
<keyword evidence="15" id="KW-1185">Reference proteome</keyword>
<dbReference type="AlphaFoldDB" id="A0A2D0N621"/>
<dbReference type="InterPro" id="IPR036942">
    <property type="entry name" value="Beta-barrel_TonB_sf"/>
</dbReference>
<dbReference type="Pfam" id="PF00593">
    <property type="entry name" value="TonB_dep_Rec_b-barrel"/>
    <property type="match status" value="1"/>
</dbReference>
<evidence type="ECO:0000259" key="13">
    <source>
        <dbReference type="Pfam" id="PF07715"/>
    </source>
</evidence>
<keyword evidence="9 10" id="KW-0998">Cell outer membrane</keyword>